<dbReference type="Pfam" id="PF07690">
    <property type="entry name" value="MFS_1"/>
    <property type="match status" value="1"/>
</dbReference>
<dbReference type="AlphaFoldDB" id="A0A5D0MNU8"/>
<dbReference type="GO" id="GO:0005886">
    <property type="term" value="C:plasma membrane"/>
    <property type="evidence" value="ECO:0007669"/>
    <property type="project" value="TreeGrafter"/>
</dbReference>
<dbReference type="InterPro" id="IPR036259">
    <property type="entry name" value="MFS_trans_sf"/>
</dbReference>
<dbReference type="EMBL" id="VSIV01000188">
    <property type="protein sequence ID" value="TYB33150.1"/>
    <property type="molecule type" value="Genomic_DNA"/>
</dbReference>
<feature type="transmembrane region" description="Helical" evidence="4">
    <location>
        <begin position="164"/>
        <end position="184"/>
    </location>
</feature>
<feature type="transmembrane region" description="Helical" evidence="4">
    <location>
        <begin position="135"/>
        <end position="152"/>
    </location>
</feature>
<dbReference type="PROSITE" id="PS50850">
    <property type="entry name" value="MFS"/>
    <property type="match status" value="1"/>
</dbReference>
<dbReference type="Proteomes" id="UP000323337">
    <property type="component" value="Unassembled WGS sequence"/>
</dbReference>
<keyword evidence="1 4" id="KW-0812">Transmembrane</keyword>
<organism evidence="6 7">
    <name type="scientific">Flexistipes sinusarabici</name>
    <dbReference type="NCBI Taxonomy" id="2352"/>
    <lineage>
        <taxon>Bacteria</taxon>
        <taxon>Pseudomonadati</taxon>
        <taxon>Deferribacterota</taxon>
        <taxon>Deferribacteres</taxon>
        <taxon>Deferribacterales</taxon>
        <taxon>Flexistipitaceae</taxon>
        <taxon>Flexistipes</taxon>
    </lineage>
</organism>
<name>A0A5D0MNU8_FLESI</name>
<sequence length="241" mass="26160">MQNFMRQHPLAFIVIAQLFGTPLWFSINGIWISLSNDLGVSESTLGLFTLMVQAGFITGTLCIAVTGFADQFKASRIFTVASVLGAIVNAGFVFTAGSIHLSLILRFLTGICLAGIYPIGMKLVVSWAPKHTGSALSWLLGMLTLGTALPHLMRGATFNLVWQWPLLISSALALLGGILILVLGDGPHLPDSIQKAHLFEGLSALKFPEFRAIAGGYFGHCWELYAFWVLTPLLVTREITR</sequence>
<dbReference type="InterPro" id="IPR020846">
    <property type="entry name" value="MFS_dom"/>
</dbReference>
<comment type="caution">
    <text evidence="6">The sequence shown here is derived from an EMBL/GenBank/DDBJ whole genome shotgun (WGS) entry which is preliminary data.</text>
</comment>
<feature type="domain" description="Major facilitator superfamily (MFS) profile" evidence="5">
    <location>
        <begin position="1"/>
        <end position="241"/>
    </location>
</feature>
<evidence type="ECO:0000259" key="5">
    <source>
        <dbReference type="PROSITE" id="PS50850"/>
    </source>
</evidence>
<dbReference type="SUPFAM" id="SSF103473">
    <property type="entry name" value="MFS general substrate transporter"/>
    <property type="match status" value="1"/>
</dbReference>
<feature type="transmembrane region" description="Helical" evidence="4">
    <location>
        <begin position="77"/>
        <end position="97"/>
    </location>
</feature>
<dbReference type="RefSeq" id="WP_303701339.1">
    <property type="nucleotide sequence ID" value="NZ_VSIV01000188.1"/>
</dbReference>
<reference evidence="6 7" key="1">
    <citation type="submission" date="2019-08" db="EMBL/GenBank/DDBJ databases">
        <title>Genomic characterization of a novel candidate phylum (ARYD3) from a high temperature, high salinity tertiary oil reservoir in north central Oklahoma, USA.</title>
        <authorList>
            <person name="Youssef N.H."/>
            <person name="Yadav A."/>
            <person name="Elshahed M.S."/>
        </authorList>
    </citation>
    <scope>NUCLEOTIDE SEQUENCE [LARGE SCALE GENOMIC DNA]</scope>
    <source>
        <strain evidence="6">ARYD1</strain>
    </source>
</reference>
<feature type="transmembrane region" description="Helical" evidence="4">
    <location>
        <begin position="12"/>
        <end position="33"/>
    </location>
</feature>
<evidence type="ECO:0000256" key="4">
    <source>
        <dbReference type="SAM" id="Phobius"/>
    </source>
</evidence>
<dbReference type="Gene3D" id="1.20.1250.20">
    <property type="entry name" value="MFS general substrate transporter like domains"/>
    <property type="match status" value="1"/>
</dbReference>
<proteinExistence type="predicted"/>
<feature type="transmembrane region" description="Helical" evidence="4">
    <location>
        <begin position="103"/>
        <end position="123"/>
    </location>
</feature>
<feature type="transmembrane region" description="Helical" evidence="4">
    <location>
        <begin position="45"/>
        <end position="65"/>
    </location>
</feature>
<keyword evidence="2 4" id="KW-1133">Transmembrane helix</keyword>
<keyword evidence="3 4" id="KW-0472">Membrane</keyword>
<evidence type="ECO:0000313" key="6">
    <source>
        <dbReference type="EMBL" id="TYB33150.1"/>
    </source>
</evidence>
<dbReference type="PANTHER" id="PTHR23521">
    <property type="entry name" value="TRANSPORTER MFS SUPERFAMILY"/>
    <property type="match status" value="1"/>
</dbReference>
<evidence type="ECO:0000256" key="2">
    <source>
        <dbReference type="ARBA" id="ARBA00022989"/>
    </source>
</evidence>
<dbReference type="PANTHER" id="PTHR23521:SF3">
    <property type="entry name" value="MFS TRANSPORTER"/>
    <property type="match status" value="1"/>
</dbReference>
<dbReference type="InterPro" id="IPR011701">
    <property type="entry name" value="MFS"/>
</dbReference>
<accession>A0A5D0MNU8</accession>
<protein>
    <submittedName>
        <fullName evidence="6">MFS transporter</fullName>
    </submittedName>
</protein>
<evidence type="ECO:0000256" key="3">
    <source>
        <dbReference type="ARBA" id="ARBA00023136"/>
    </source>
</evidence>
<evidence type="ECO:0000256" key="1">
    <source>
        <dbReference type="ARBA" id="ARBA00022692"/>
    </source>
</evidence>
<dbReference type="GO" id="GO:0022857">
    <property type="term" value="F:transmembrane transporter activity"/>
    <property type="evidence" value="ECO:0007669"/>
    <property type="project" value="InterPro"/>
</dbReference>
<gene>
    <name evidence="6" type="ORF">FXF49_07815</name>
</gene>
<feature type="non-terminal residue" evidence="6">
    <location>
        <position position="241"/>
    </location>
</feature>
<evidence type="ECO:0000313" key="7">
    <source>
        <dbReference type="Proteomes" id="UP000323337"/>
    </source>
</evidence>